<gene>
    <name evidence="1" type="ORF">MAF45_01430</name>
</gene>
<evidence type="ECO:0000313" key="2">
    <source>
        <dbReference type="Proteomes" id="UP001297600"/>
    </source>
</evidence>
<name>A0ABS9MNC6_9BURK</name>
<comment type="caution">
    <text evidence="1">The sequence shown here is derived from an EMBL/GenBank/DDBJ whole genome shotgun (WGS) entry which is preliminary data.</text>
</comment>
<accession>A0ABS9MNC6</accession>
<dbReference type="SUPFAM" id="SSF52540">
    <property type="entry name" value="P-loop containing nucleoside triphosphate hydrolases"/>
    <property type="match status" value="1"/>
</dbReference>
<reference evidence="1 2" key="1">
    <citation type="submission" date="2022-02" db="EMBL/GenBank/DDBJ databases">
        <title>Mesosutterella porci, a novel member of the family Sutterellaceae from pig feces.</title>
        <authorList>
            <person name="Wylensek D."/>
            <person name="Clavel T."/>
        </authorList>
    </citation>
    <scope>NUCLEOTIDE SEQUENCE [LARGE SCALE GENOMIC DNA]</scope>
    <source>
        <strain evidence="2">oilRF-744-wt-GAM-9</strain>
    </source>
</reference>
<dbReference type="Proteomes" id="UP001297600">
    <property type="component" value="Unassembled WGS sequence"/>
</dbReference>
<dbReference type="InterPro" id="IPR027417">
    <property type="entry name" value="P-loop_NTPase"/>
</dbReference>
<dbReference type="EMBL" id="JAKNCT010000001">
    <property type="protein sequence ID" value="MCG5030117.1"/>
    <property type="molecule type" value="Genomic_DNA"/>
</dbReference>
<keyword evidence="2" id="KW-1185">Reference proteome</keyword>
<evidence type="ECO:0000313" key="1">
    <source>
        <dbReference type="EMBL" id="MCG5030117.1"/>
    </source>
</evidence>
<sequence>MKPRILFIDEMTNQLDEASAREILGLLKKNLPGCSVIAVTHQKELSDLFEGRIPWRPVPA</sequence>
<protein>
    <submittedName>
        <fullName evidence="1">Uncharacterized protein</fullName>
    </submittedName>
</protein>
<dbReference type="RefSeq" id="WP_237977771.1">
    <property type="nucleotide sequence ID" value="NZ_JAKNCT010000001.1"/>
</dbReference>
<organism evidence="1 2">
    <name type="scientific">Mesosutterella porci</name>
    <dbReference type="NCBI Taxonomy" id="2915351"/>
    <lineage>
        <taxon>Bacteria</taxon>
        <taxon>Pseudomonadati</taxon>
        <taxon>Pseudomonadota</taxon>
        <taxon>Betaproteobacteria</taxon>
        <taxon>Burkholderiales</taxon>
        <taxon>Sutterellaceae</taxon>
        <taxon>Mesosutterella</taxon>
    </lineage>
</organism>
<dbReference type="Gene3D" id="3.40.50.300">
    <property type="entry name" value="P-loop containing nucleotide triphosphate hydrolases"/>
    <property type="match status" value="1"/>
</dbReference>
<proteinExistence type="predicted"/>